<evidence type="ECO:0000259" key="2">
    <source>
        <dbReference type="Pfam" id="PF08327"/>
    </source>
</evidence>
<comment type="similarity">
    <text evidence="1">Belongs to the AHA1 family.</text>
</comment>
<gene>
    <name evidence="3" type="ORF">SAMN05421638_0176</name>
</gene>
<evidence type="ECO:0000313" key="3">
    <source>
        <dbReference type="EMBL" id="SFI59590.1"/>
    </source>
</evidence>
<reference evidence="4" key="1">
    <citation type="submission" date="2016-10" db="EMBL/GenBank/DDBJ databases">
        <authorList>
            <person name="Varghese N."/>
            <person name="Submissions S."/>
        </authorList>
    </citation>
    <scope>NUCLEOTIDE SEQUENCE [LARGE SCALE GENOMIC DNA]</scope>
    <source>
        <strain evidence="4">DSM 22251</strain>
    </source>
</reference>
<dbReference type="Proteomes" id="UP000242560">
    <property type="component" value="Unassembled WGS sequence"/>
</dbReference>
<dbReference type="AlphaFoldDB" id="A0A1I3JHJ9"/>
<dbReference type="InterPro" id="IPR013538">
    <property type="entry name" value="ASHA1/2-like_C"/>
</dbReference>
<dbReference type="InterPro" id="IPR023393">
    <property type="entry name" value="START-like_dom_sf"/>
</dbReference>
<dbReference type="Gene3D" id="3.30.530.20">
    <property type="match status" value="1"/>
</dbReference>
<organism evidence="3 4">
    <name type="scientific">Kaistella treverensis</name>
    <dbReference type="NCBI Taxonomy" id="631455"/>
    <lineage>
        <taxon>Bacteria</taxon>
        <taxon>Pseudomonadati</taxon>
        <taxon>Bacteroidota</taxon>
        <taxon>Flavobacteriia</taxon>
        <taxon>Flavobacteriales</taxon>
        <taxon>Weeksellaceae</taxon>
        <taxon>Chryseobacterium group</taxon>
        <taxon>Kaistella</taxon>
    </lineage>
</organism>
<dbReference type="Pfam" id="PF08327">
    <property type="entry name" value="AHSA1"/>
    <property type="match status" value="1"/>
</dbReference>
<protein>
    <submittedName>
        <fullName evidence="3">Activator of Hsp90 ATPase homolog 1-like protein</fullName>
    </submittedName>
</protein>
<evidence type="ECO:0000256" key="1">
    <source>
        <dbReference type="ARBA" id="ARBA00006817"/>
    </source>
</evidence>
<dbReference type="EMBL" id="FORQ01000001">
    <property type="protein sequence ID" value="SFI59590.1"/>
    <property type="molecule type" value="Genomic_DNA"/>
</dbReference>
<accession>A0A1I3JHJ9</accession>
<dbReference type="RefSeq" id="WP_089817820.1">
    <property type="nucleotide sequence ID" value="NZ_FORQ01000001.1"/>
</dbReference>
<sequence length="146" mass="16910">METLNYEMYINAPIQDVWNLLWSEETYGQWTQFFEEGSQFKTDWKVGGKTYFTNKNGEGMVSTIVSLNEPTEVVFSHLGTYKNDVEDTQSRDVKQWSGTEEKYFLRAVDDTTTELRAIVHADESMVDMMNTGFNKGFELLKKIAES</sequence>
<proteinExistence type="inferred from homology"/>
<keyword evidence="4" id="KW-1185">Reference proteome</keyword>
<dbReference type="CDD" id="cd07814">
    <property type="entry name" value="SRPBCC_CalC_Aha1-like"/>
    <property type="match status" value="1"/>
</dbReference>
<name>A0A1I3JHJ9_9FLAO</name>
<evidence type="ECO:0000313" key="4">
    <source>
        <dbReference type="Proteomes" id="UP000242560"/>
    </source>
</evidence>
<feature type="domain" description="Activator of Hsp90 ATPase homologue 1/2-like C-terminal" evidence="2">
    <location>
        <begin position="11"/>
        <end position="143"/>
    </location>
</feature>
<dbReference type="SUPFAM" id="SSF55961">
    <property type="entry name" value="Bet v1-like"/>
    <property type="match status" value="1"/>
</dbReference>